<reference evidence="1 2" key="1">
    <citation type="journal article" date="2017" name="Int. J. Syst. Evol. Microbiol.">
        <title>Mycobacterium talmoniae sp. nov., a slowly growing mycobacterium isolated from human respiratory samples.</title>
        <authorList>
            <person name="Davidson R.M."/>
            <person name="DeGroote M.A."/>
            <person name="Marola J.L."/>
            <person name="Buss S."/>
            <person name="Jones V."/>
            <person name="McNeil M.R."/>
            <person name="Freifeld A.G."/>
            <person name="Elaine Epperson L."/>
            <person name="Hasan N.A."/>
            <person name="Jackson M."/>
            <person name="Iwen P.C."/>
            <person name="Salfinger M."/>
            <person name="Strong M."/>
        </authorList>
    </citation>
    <scope>NUCLEOTIDE SEQUENCE [LARGE SCALE GENOMIC DNA]</scope>
    <source>
        <strain evidence="1 2">ATCC BAA-2683</strain>
    </source>
</reference>
<dbReference type="Proteomes" id="UP000238296">
    <property type="component" value="Unassembled WGS sequence"/>
</dbReference>
<evidence type="ECO:0000313" key="1">
    <source>
        <dbReference type="EMBL" id="PQM44047.1"/>
    </source>
</evidence>
<organism evidence="1 2">
    <name type="scientific">Mycobacterium talmoniae</name>
    <dbReference type="NCBI Taxonomy" id="1858794"/>
    <lineage>
        <taxon>Bacteria</taxon>
        <taxon>Bacillati</taxon>
        <taxon>Actinomycetota</taxon>
        <taxon>Actinomycetes</taxon>
        <taxon>Mycobacteriales</taxon>
        <taxon>Mycobacteriaceae</taxon>
        <taxon>Mycobacterium</taxon>
    </lineage>
</organism>
<evidence type="ECO:0000313" key="2">
    <source>
        <dbReference type="Proteomes" id="UP000238296"/>
    </source>
</evidence>
<gene>
    <name evidence="1" type="ORF">C1Y40_05793</name>
</gene>
<protein>
    <submittedName>
        <fullName evidence="1">Uncharacterized protein</fullName>
    </submittedName>
</protein>
<comment type="caution">
    <text evidence="1">The sequence shown here is derived from an EMBL/GenBank/DDBJ whole genome shotgun (WGS) entry which is preliminary data.</text>
</comment>
<sequence>MLGPAYREAVTVLQSTNPAVSRWAREVVFPVLAVVVIVAYADLRIPMGLPGHRGLIWLTLLVAFA</sequence>
<name>A0A2S8BBL0_9MYCO</name>
<accession>A0A2S8BBL0</accession>
<proteinExistence type="predicted"/>
<dbReference type="EMBL" id="PPEA01001018">
    <property type="protein sequence ID" value="PQM44047.1"/>
    <property type="molecule type" value="Genomic_DNA"/>
</dbReference>
<dbReference type="AlphaFoldDB" id="A0A2S8BBL0"/>